<organism evidence="1 2">
    <name type="scientific">Lojkania enalia</name>
    <dbReference type="NCBI Taxonomy" id="147567"/>
    <lineage>
        <taxon>Eukaryota</taxon>
        <taxon>Fungi</taxon>
        <taxon>Dikarya</taxon>
        <taxon>Ascomycota</taxon>
        <taxon>Pezizomycotina</taxon>
        <taxon>Dothideomycetes</taxon>
        <taxon>Pleosporomycetidae</taxon>
        <taxon>Pleosporales</taxon>
        <taxon>Pleosporales incertae sedis</taxon>
        <taxon>Lojkania</taxon>
    </lineage>
</organism>
<name>A0A9P4KHR8_9PLEO</name>
<dbReference type="OrthoDB" id="5144514at2759"/>
<dbReference type="EMBL" id="ML986584">
    <property type="protein sequence ID" value="KAF2268895.1"/>
    <property type="molecule type" value="Genomic_DNA"/>
</dbReference>
<reference evidence="2" key="1">
    <citation type="journal article" date="2020" name="Stud. Mycol.">
        <title>101 Dothideomycetes genomes: A test case for predicting lifestyles and emergence of pathogens.</title>
        <authorList>
            <person name="Haridas S."/>
            <person name="Albert R."/>
            <person name="Binder M."/>
            <person name="Bloem J."/>
            <person name="LaButti K."/>
            <person name="Salamov A."/>
            <person name="Andreopoulos B."/>
            <person name="Baker S."/>
            <person name="Barry K."/>
            <person name="Bills G."/>
            <person name="Bluhm B."/>
            <person name="Cannon C."/>
            <person name="Castanera R."/>
            <person name="Culley D."/>
            <person name="Daum C."/>
            <person name="Ezra D."/>
            <person name="Gonzalez J."/>
            <person name="Henrissat B."/>
            <person name="Kuo A."/>
            <person name="Liang C."/>
            <person name="Lipzen A."/>
            <person name="Lutzoni F."/>
            <person name="Magnuson J."/>
            <person name="Mondo S."/>
            <person name="Nolan M."/>
            <person name="Ohm R."/>
            <person name="Pangilinan J."/>
            <person name="Park H.-J."/>
            <person name="Ramirez L."/>
            <person name="Alfaro M."/>
            <person name="Sun H."/>
            <person name="Tritt A."/>
            <person name="Yoshinaga Y."/>
            <person name="Zwiers L.-H."/>
            <person name="Turgeon B."/>
            <person name="Goodwin S."/>
            <person name="Spatafora J."/>
            <person name="Crous P."/>
            <person name="Grigoriev I."/>
        </authorList>
    </citation>
    <scope>NUCLEOTIDE SEQUENCE [LARGE SCALE GENOMIC DNA]</scope>
    <source>
        <strain evidence="2">CBS 304.66</strain>
    </source>
</reference>
<keyword evidence="2" id="KW-1185">Reference proteome</keyword>
<dbReference type="Proteomes" id="UP000800093">
    <property type="component" value="Unassembled WGS sequence"/>
</dbReference>
<protein>
    <submittedName>
        <fullName evidence="1">Uncharacterized protein</fullName>
    </submittedName>
</protein>
<dbReference type="AlphaFoldDB" id="A0A9P4KHR8"/>
<comment type="caution">
    <text evidence="1">The sequence shown here is derived from an EMBL/GenBank/DDBJ whole genome shotgun (WGS) entry which is preliminary data.</text>
</comment>
<proteinExistence type="predicted"/>
<dbReference type="InterPro" id="IPR006771">
    <property type="entry name" value="CetA-like"/>
</dbReference>
<accession>A0A9P4KHR8</accession>
<evidence type="ECO:0000313" key="1">
    <source>
        <dbReference type="EMBL" id="KAF2268895.1"/>
    </source>
</evidence>
<sequence>MHTLSQSKRGFGTAMVHNNCDYDVWVWSVDQSYDSGPIFLPAHSIYLEPIRPPCCEGCGTCLKVSKTNKLIDGLHLQFEYAIKSVMYYDISFVNCAKGTNAADCPGHEKGLQISSPEPKCGKPTCEPGEYCPTQAYYVDTPLKKLNISEPVFGCGDAGSAMDLHFTICKNNNKPTNKRSIFDMIAFWG</sequence>
<gene>
    <name evidence="1" type="ORF">CC78DRAFT_575437</name>
</gene>
<dbReference type="Pfam" id="PF04681">
    <property type="entry name" value="Bys1"/>
    <property type="match status" value="1"/>
</dbReference>
<evidence type="ECO:0000313" key="2">
    <source>
        <dbReference type="Proteomes" id="UP000800093"/>
    </source>
</evidence>